<sequence>MSPRTLAIGIAVILFIVLAAGAVALKYGLGAASPASRAGAASASSAFLSPASASTLSANAPELPQTETVSVAGDIAASAGMWDEAQVTNRFWHRAQELAWQNKPVDFVDAKGRPQGSDAFARGSFGTGGRIRIDLPAGLNDIYVHASSGRASVHARESGQGPVLILDNGRRLSAIADADIEGSTVRTLGSQPVLHARASGGFLVRFPPYEGKGTLLLQQTDRGNKPGTLEIFKTDPQLPPLAQPATLPAAARRVLEITANTVADRRPERSRIEGEWKRTWLDAKSAPQSRCSDLGPGQCRGLTLLGDRHKLPAALKRAAVVTYFRIDGTWSSTGGKLPGLGNTGDTEPGNKTCLGDTCYPDAGWGGRRANGLRWHARGLFTGAGEDGAPGWGTYLYALNVDAGHHGKHLPAAEPLPRGEVVAAVQYISVNDVGADNGELGLWLCRPAGCTPMYWRDDIRYRTVDSDLALINEMDIAVYCGGMSCQMKPGTRFDYDFHSAAVFDGMPDLDAVAQRVSVLARTAPPR</sequence>
<proteinExistence type="predicted"/>
<accession>A0ABS6SCF6</accession>
<comment type="caution">
    <text evidence="1">The sequence shown here is derived from an EMBL/GenBank/DDBJ whole genome shotgun (WGS) entry which is preliminary data.</text>
</comment>
<organism evidence="1 2">
    <name type="scientific">Pacificimonas pallii</name>
    <dbReference type="NCBI Taxonomy" id="2827236"/>
    <lineage>
        <taxon>Bacteria</taxon>
        <taxon>Pseudomonadati</taxon>
        <taxon>Pseudomonadota</taxon>
        <taxon>Alphaproteobacteria</taxon>
        <taxon>Sphingomonadales</taxon>
        <taxon>Sphingosinicellaceae</taxon>
        <taxon>Pacificimonas</taxon>
    </lineage>
</organism>
<dbReference type="EMBL" id="JAGSPA010000001">
    <property type="protein sequence ID" value="MBV7256069.1"/>
    <property type="molecule type" value="Genomic_DNA"/>
</dbReference>
<evidence type="ECO:0000313" key="1">
    <source>
        <dbReference type="EMBL" id="MBV7256069.1"/>
    </source>
</evidence>
<protein>
    <recommendedName>
        <fullName evidence="3">FecR protein domain-containing protein</fullName>
    </recommendedName>
</protein>
<dbReference type="Proteomes" id="UP000722336">
    <property type="component" value="Unassembled WGS sequence"/>
</dbReference>
<gene>
    <name evidence="1" type="ORF">KCG44_04640</name>
</gene>
<keyword evidence="2" id="KW-1185">Reference proteome</keyword>
<evidence type="ECO:0008006" key="3">
    <source>
        <dbReference type="Google" id="ProtNLM"/>
    </source>
</evidence>
<reference evidence="1 2" key="1">
    <citation type="submission" date="2021-04" db="EMBL/GenBank/DDBJ databases">
        <authorList>
            <person name="Pira H."/>
            <person name="Risdian C."/>
            <person name="Wink J."/>
        </authorList>
    </citation>
    <scope>NUCLEOTIDE SEQUENCE [LARGE SCALE GENOMIC DNA]</scope>
    <source>
        <strain evidence="1 2">WHA3</strain>
    </source>
</reference>
<name>A0ABS6SCF6_9SPHN</name>
<evidence type="ECO:0000313" key="2">
    <source>
        <dbReference type="Proteomes" id="UP000722336"/>
    </source>
</evidence>
<dbReference type="RefSeq" id="WP_218444504.1">
    <property type="nucleotide sequence ID" value="NZ_JAGSPA010000001.1"/>
</dbReference>